<accession>A0A5S4EWJ6</accession>
<feature type="non-terminal residue" evidence="2">
    <location>
        <position position="1"/>
    </location>
</feature>
<proteinExistence type="predicted"/>
<evidence type="ECO:0000259" key="1">
    <source>
        <dbReference type="Pfam" id="PF13276"/>
    </source>
</evidence>
<keyword evidence="3" id="KW-1185">Reference proteome</keyword>
<evidence type="ECO:0000313" key="2">
    <source>
        <dbReference type="EMBL" id="TMR07819.1"/>
    </source>
</evidence>
<dbReference type="RefSeq" id="WP_138699147.1">
    <property type="nucleotide sequence ID" value="NZ_VCKX01000735.1"/>
</dbReference>
<name>A0A5S4EWJ6_9ACTN</name>
<dbReference type="AlphaFoldDB" id="A0A5S4EWJ6"/>
<comment type="caution">
    <text evidence="2">The sequence shown here is derived from an EMBL/GenBank/DDBJ whole genome shotgun (WGS) entry which is preliminary data.</text>
</comment>
<dbReference type="Proteomes" id="UP000306628">
    <property type="component" value="Unassembled WGS sequence"/>
</dbReference>
<organism evidence="2 3">
    <name type="scientific">Nonomuraea zeae</name>
    <dbReference type="NCBI Taxonomy" id="1642303"/>
    <lineage>
        <taxon>Bacteria</taxon>
        <taxon>Bacillati</taxon>
        <taxon>Actinomycetota</taxon>
        <taxon>Actinomycetes</taxon>
        <taxon>Streptosporangiales</taxon>
        <taxon>Streptosporangiaceae</taxon>
        <taxon>Nonomuraea</taxon>
    </lineage>
</organism>
<feature type="domain" description="HTH-like" evidence="1">
    <location>
        <begin position="5"/>
        <end position="47"/>
    </location>
</feature>
<protein>
    <submittedName>
        <fullName evidence="2">Transposase</fullName>
    </submittedName>
</protein>
<dbReference type="InterPro" id="IPR025948">
    <property type="entry name" value="HTH-like_dom"/>
</dbReference>
<sequence length="64" mass="7127">ARQRRRADLDAEITRLFEASGGTYGSPRVTQDLHEAGWRVSQTRLRRGWSSLACPAADGVSRAR</sequence>
<evidence type="ECO:0000313" key="3">
    <source>
        <dbReference type="Proteomes" id="UP000306628"/>
    </source>
</evidence>
<dbReference type="Pfam" id="PF13276">
    <property type="entry name" value="HTH_21"/>
    <property type="match status" value="1"/>
</dbReference>
<gene>
    <name evidence="2" type="ORF">ETD85_62680</name>
</gene>
<dbReference type="EMBL" id="VCKX01000735">
    <property type="protein sequence ID" value="TMR07819.1"/>
    <property type="molecule type" value="Genomic_DNA"/>
</dbReference>
<dbReference type="OrthoDB" id="3257291at2"/>
<reference evidence="2 3" key="1">
    <citation type="submission" date="2019-05" db="EMBL/GenBank/DDBJ databases">
        <title>Draft genome sequence of Nonomuraea zeae DSM 100528.</title>
        <authorList>
            <person name="Saricaoglu S."/>
            <person name="Isik K."/>
        </authorList>
    </citation>
    <scope>NUCLEOTIDE SEQUENCE [LARGE SCALE GENOMIC DNA]</scope>
    <source>
        <strain evidence="2 3">DSM 100528</strain>
    </source>
</reference>